<protein>
    <submittedName>
        <fullName evidence="1">Uncharacterized protein</fullName>
    </submittedName>
</protein>
<name>A0A3G9J9Z7_9BACL</name>
<organism evidence="1 2">
    <name type="scientific">Paenibacillus baekrokdamisoli</name>
    <dbReference type="NCBI Taxonomy" id="1712516"/>
    <lineage>
        <taxon>Bacteria</taxon>
        <taxon>Bacillati</taxon>
        <taxon>Bacillota</taxon>
        <taxon>Bacilli</taxon>
        <taxon>Bacillales</taxon>
        <taxon>Paenibacillaceae</taxon>
        <taxon>Paenibacillus</taxon>
    </lineage>
</organism>
<reference evidence="1 2" key="1">
    <citation type="submission" date="2018-11" db="EMBL/GenBank/DDBJ databases">
        <title>Complete genome sequence of Paenibacillus baekrokdamisoli strain KCTC 33723.</title>
        <authorList>
            <person name="Kang S.W."/>
            <person name="Lee K.C."/>
            <person name="Kim K.K."/>
            <person name="Kim J.S."/>
            <person name="Kim D.S."/>
            <person name="Ko S.H."/>
            <person name="Yang S.H."/>
            <person name="Lee J.S."/>
        </authorList>
    </citation>
    <scope>NUCLEOTIDE SEQUENCE [LARGE SCALE GENOMIC DNA]</scope>
    <source>
        <strain evidence="1 2">KCTC 33723</strain>
    </source>
</reference>
<dbReference type="EMBL" id="AP019308">
    <property type="protein sequence ID" value="BBH20708.1"/>
    <property type="molecule type" value="Genomic_DNA"/>
</dbReference>
<dbReference type="RefSeq" id="WP_125656027.1">
    <property type="nucleotide sequence ID" value="NZ_AP019308.1"/>
</dbReference>
<dbReference type="AlphaFoldDB" id="A0A3G9J9Z7"/>
<keyword evidence="2" id="KW-1185">Reference proteome</keyword>
<accession>A0A3G9J9Z7</accession>
<dbReference type="Proteomes" id="UP000275368">
    <property type="component" value="Chromosome"/>
</dbReference>
<dbReference type="OrthoDB" id="1711106at2"/>
<dbReference type="KEGG" id="pbk:Back11_20530"/>
<dbReference type="PANTHER" id="PTHR37305">
    <property type="entry name" value="INTEGRAL MEMBRANE PROTEIN-RELATED"/>
    <property type="match status" value="1"/>
</dbReference>
<sequence>MNSLKAGYRNELLLLGYRRKTLLFTIVSALLPILLAISFHAIQPIAAFVTVGTAFPIEMLSMYTLFWIPLFIFLTAADLFPQEISTRTLKLSLLRPITRFQAFTAKMMALGSAIALVLVVLFIVTLLCNLFLGHTSGLGAADWFGYGKAYFAGFVAMLALAALFVFIAQFFQSASGFLVFSIVIYAVAKVLPFFVKSFSAFSITSYTDWYVLWLSSNVSVGRLFSSSLFVLSGLVLFFSLGYLMFDRKEA</sequence>
<evidence type="ECO:0000313" key="1">
    <source>
        <dbReference type="EMBL" id="BBH20708.1"/>
    </source>
</evidence>
<evidence type="ECO:0000313" key="2">
    <source>
        <dbReference type="Proteomes" id="UP000275368"/>
    </source>
</evidence>
<gene>
    <name evidence="1" type="ORF">Back11_20530</name>
</gene>
<dbReference type="PANTHER" id="PTHR37305:SF1">
    <property type="entry name" value="MEMBRANE PROTEIN"/>
    <property type="match status" value="1"/>
</dbReference>
<dbReference type="Pfam" id="PF12730">
    <property type="entry name" value="ABC2_membrane_4"/>
    <property type="match status" value="1"/>
</dbReference>
<proteinExistence type="predicted"/>